<dbReference type="PANTHER" id="PTHR45960">
    <property type="entry name" value="GRB2-ASSOCIATED-BINDING PROTEIN"/>
    <property type="match status" value="1"/>
</dbReference>
<reference evidence="3" key="1">
    <citation type="submission" date="2023-11" db="EMBL/GenBank/DDBJ databases">
        <title>Genome assemblies of two species of porcelain crab, Petrolisthes cinctipes and Petrolisthes manimaculis (Anomura: Porcellanidae).</title>
        <authorList>
            <person name="Angst P."/>
        </authorList>
    </citation>
    <scope>NUCLEOTIDE SEQUENCE</scope>
    <source>
        <strain evidence="3">PB745_02</strain>
        <tissue evidence="3">Gill</tissue>
    </source>
</reference>
<feature type="compositionally biased region" description="Polar residues" evidence="1">
    <location>
        <begin position="638"/>
        <end position="649"/>
    </location>
</feature>
<dbReference type="SMART" id="SM00233">
    <property type="entry name" value="PH"/>
    <property type="match status" value="1"/>
</dbReference>
<name>A0AAE1P8P3_9EUCA</name>
<dbReference type="Gene3D" id="2.30.29.30">
    <property type="entry name" value="Pleckstrin-homology domain (PH domain)/Phosphotyrosine-binding domain (PTB)"/>
    <property type="match status" value="1"/>
</dbReference>
<dbReference type="InterPro" id="IPR011993">
    <property type="entry name" value="PH-like_dom_sf"/>
</dbReference>
<dbReference type="GO" id="GO:0007165">
    <property type="term" value="P:signal transduction"/>
    <property type="evidence" value="ECO:0007669"/>
    <property type="project" value="TreeGrafter"/>
</dbReference>
<keyword evidence="4" id="KW-1185">Reference proteome</keyword>
<dbReference type="GO" id="GO:0005737">
    <property type="term" value="C:cytoplasm"/>
    <property type="evidence" value="ECO:0007669"/>
    <property type="project" value="TreeGrafter"/>
</dbReference>
<feature type="compositionally biased region" description="Basic residues" evidence="1">
    <location>
        <begin position="602"/>
        <end position="612"/>
    </location>
</feature>
<organism evidence="3 4">
    <name type="scientific">Petrolisthes manimaculis</name>
    <dbReference type="NCBI Taxonomy" id="1843537"/>
    <lineage>
        <taxon>Eukaryota</taxon>
        <taxon>Metazoa</taxon>
        <taxon>Ecdysozoa</taxon>
        <taxon>Arthropoda</taxon>
        <taxon>Crustacea</taxon>
        <taxon>Multicrustacea</taxon>
        <taxon>Malacostraca</taxon>
        <taxon>Eumalacostraca</taxon>
        <taxon>Eucarida</taxon>
        <taxon>Decapoda</taxon>
        <taxon>Pleocyemata</taxon>
        <taxon>Anomura</taxon>
        <taxon>Galatheoidea</taxon>
        <taxon>Porcellanidae</taxon>
        <taxon>Petrolisthes</taxon>
    </lineage>
</organism>
<feature type="compositionally biased region" description="Polar residues" evidence="1">
    <location>
        <begin position="501"/>
        <end position="512"/>
    </location>
</feature>
<sequence>MEIVHEGMLKKSPPPKPLFRAKWRTRWFVLRSGELPGQYFLEYYTDHTRRKLKGRIDLDQCDQVDAGITFANRKSESDFKYMFDIKTPKRVYYLCAETEQEMNKWVDCVCHVCGLKIYNQEDEYPPPLPPDHLSPTPPSATPPTSLHHSLPIDHSALDSPPLSPSSPGSSISGPYIPISSCFTGKRTPNSNSSFPFGDDLPVVRAFENHRSSIPNEMAPSVPILCHDNNNSSQPPLTQAPSVPVISTGAIPRETFDRGLRPSGANSEDALSVQSPLGTEGSSVFSEDEWVATPHKVETRFFSEGSRSVEGSQVNRDSHTKEGSVGMSHSTGNGVVTLSGEVRGLSLADEDHQIMTAPPRPPKPAHLAEVPQQTYQNLESFSRPAALVRRNSSNDKVKNGYGGPHVVQEGGSVVASDPEPSPVSVGSSLPPSTPREVNDEMYVALRPQQYTESLSPQAAERNKQRHCYNNLVATPIQGQIFSYDVRHHDKPGELDPRISPASLYSNIPQSNKSPVHPPVVDRGLKPRKTPDTTNSSPAELSPPASGGLVVGQESVSVGGAMGVSPGPPPSSAPPIVDRNLKPLKNPQEPATKNLFVLEPAPGRLKKHNRRKPRAAPSPTPPMTHNGRGTDSGDEPDPSTPGSRRNSTNADDQVFFPRAQQEIQYLDLDLDPEARQSPKGVKGKGGSSGAVGALAPSVVYKKVDFVKTEVFNKMRMNVEDTYRKNQ</sequence>
<dbReference type="Pfam" id="PF00169">
    <property type="entry name" value="PH"/>
    <property type="match status" value="1"/>
</dbReference>
<dbReference type="PANTHER" id="PTHR45960:SF2">
    <property type="entry name" value="PROTEIN DAUGHTER OF SEVENLESS"/>
    <property type="match status" value="1"/>
</dbReference>
<dbReference type="AlphaFoldDB" id="A0AAE1P8P3"/>
<feature type="compositionally biased region" description="Pro residues" evidence="1">
    <location>
        <begin position="126"/>
        <end position="141"/>
    </location>
</feature>
<dbReference type="Proteomes" id="UP001292094">
    <property type="component" value="Unassembled WGS sequence"/>
</dbReference>
<protein>
    <recommendedName>
        <fullName evidence="2">PH domain-containing protein</fullName>
    </recommendedName>
</protein>
<feature type="domain" description="PH" evidence="2">
    <location>
        <begin position="2"/>
        <end position="114"/>
    </location>
</feature>
<feature type="region of interest" description="Disordered" evidence="1">
    <location>
        <begin position="392"/>
        <end position="434"/>
    </location>
</feature>
<feature type="compositionally biased region" description="Polar residues" evidence="1">
    <location>
        <begin position="304"/>
        <end position="314"/>
    </location>
</feature>
<dbReference type="InterPro" id="IPR001849">
    <property type="entry name" value="PH_domain"/>
</dbReference>
<feature type="region of interest" description="Disordered" evidence="1">
    <location>
        <begin position="302"/>
        <end position="332"/>
    </location>
</feature>
<evidence type="ECO:0000256" key="1">
    <source>
        <dbReference type="SAM" id="MobiDB-lite"/>
    </source>
</evidence>
<feature type="region of interest" description="Disordered" evidence="1">
    <location>
        <begin position="261"/>
        <end position="284"/>
    </location>
</feature>
<dbReference type="EMBL" id="JAWZYT010002606">
    <property type="protein sequence ID" value="KAK4303271.1"/>
    <property type="molecule type" value="Genomic_DNA"/>
</dbReference>
<dbReference type="CDD" id="cd13384">
    <property type="entry name" value="PH_Gab2_2"/>
    <property type="match status" value="1"/>
</dbReference>
<evidence type="ECO:0000259" key="2">
    <source>
        <dbReference type="PROSITE" id="PS50003"/>
    </source>
</evidence>
<feature type="region of interest" description="Disordered" evidence="1">
    <location>
        <begin position="126"/>
        <end position="170"/>
    </location>
</feature>
<feature type="compositionally biased region" description="Polar residues" evidence="1">
    <location>
        <begin position="271"/>
        <end position="284"/>
    </location>
</feature>
<feature type="compositionally biased region" description="Low complexity" evidence="1">
    <location>
        <begin position="553"/>
        <end position="563"/>
    </location>
</feature>
<comment type="caution">
    <text evidence="3">The sequence shown here is derived from an EMBL/GenBank/DDBJ whole genome shotgun (WGS) entry which is preliminary data.</text>
</comment>
<feature type="compositionally biased region" description="Basic and acidic residues" evidence="1">
    <location>
        <begin position="486"/>
        <end position="495"/>
    </location>
</feature>
<dbReference type="SUPFAM" id="SSF50729">
    <property type="entry name" value="PH domain-like"/>
    <property type="match status" value="1"/>
</dbReference>
<evidence type="ECO:0000313" key="4">
    <source>
        <dbReference type="Proteomes" id="UP001292094"/>
    </source>
</evidence>
<gene>
    <name evidence="3" type="ORF">Pmani_024696</name>
</gene>
<dbReference type="PROSITE" id="PS50003">
    <property type="entry name" value="PH_DOMAIN"/>
    <property type="match status" value="1"/>
</dbReference>
<dbReference type="GO" id="GO:0035591">
    <property type="term" value="F:signaling adaptor activity"/>
    <property type="evidence" value="ECO:0007669"/>
    <property type="project" value="TreeGrafter"/>
</dbReference>
<dbReference type="InterPro" id="IPR046355">
    <property type="entry name" value="Gab1-4-like"/>
</dbReference>
<evidence type="ECO:0000313" key="3">
    <source>
        <dbReference type="EMBL" id="KAK4303271.1"/>
    </source>
</evidence>
<feature type="region of interest" description="Disordered" evidence="1">
    <location>
        <begin position="486"/>
        <end position="690"/>
    </location>
</feature>
<proteinExistence type="predicted"/>
<feature type="compositionally biased region" description="Low complexity" evidence="1">
    <location>
        <begin position="415"/>
        <end position="429"/>
    </location>
</feature>
<accession>A0AAE1P8P3</accession>